<evidence type="ECO:0000256" key="1">
    <source>
        <dbReference type="SAM" id="MobiDB-lite"/>
    </source>
</evidence>
<dbReference type="EMBL" id="LQXA01000017">
    <property type="protein sequence ID" value="KZC95888.1"/>
    <property type="molecule type" value="Genomic_DNA"/>
</dbReference>
<name>A0A154V3D3_9MICO</name>
<feature type="transmembrane region" description="Helical" evidence="2">
    <location>
        <begin position="231"/>
        <end position="251"/>
    </location>
</feature>
<sequence length="327" mass="36765">MTDDRPAPHRQPDEADQPRDARPADESTAAAFDDGPADRTVDDARADNTSTFDETAFAAPVDEDHESREARERESREAEARIAEARERDARERESREVEAREAEARQRDVEERERREREAREADARERDERDRRARDEETARQSQPIYVQAPTPPEKRGNRGFGVLIAVVAGILFALLFSLGAALLGSVRDPNAFGDSFTRYISSPVFYVPAIAFLVLFVLLTLLVNRGGWWAFVLGGLPMAILVYVAYVATRLLQNDVLALAPSEQALVLQRIVTFPDGILAGLLARELITWFGLGISARGRRVKAKNTEARAEYDRKLQEQPDHR</sequence>
<feature type="compositionally biased region" description="Basic and acidic residues" evidence="1">
    <location>
        <begin position="1"/>
        <end position="25"/>
    </location>
</feature>
<accession>A0A154V3D3</accession>
<dbReference type="STRING" id="31965.AWH51_05565"/>
<organism evidence="3 4">
    <name type="scientific">Clavibacter tessellarius</name>
    <dbReference type="NCBI Taxonomy" id="31965"/>
    <lineage>
        <taxon>Bacteria</taxon>
        <taxon>Bacillati</taxon>
        <taxon>Actinomycetota</taxon>
        <taxon>Actinomycetes</taxon>
        <taxon>Micrococcales</taxon>
        <taxon>Microbacteriaceae</taxon>
        <taxon>Clavibacter</taxon>
    </lineage>
</organism>
<feature type="region of interest" description="Disordered" evidence="1">
    <location>
        <begin position="1"/>
        <end position="156"/>
    </location>
</feature>
<feature type="transmembrane region" description="Helical" evidence="2">
    <location>
        <begin position="281"/>
        <end position="300"/>
    </location>
</feature>
<dbReference type="Proteomes" id="UP000076218">
    <property type="component" value="Unassembled WGS sequence"/>
</dbReference>
<keyword evidence="2" id="KW-1133">Transmembrane helix</keyword>
<evidence type="ECO:0000313" key="4">
    <source>
        <dbReference type="Proteomes" id="UP000076218"/>
    </source>
</evidence>
<dbReference type="AlphaFoldDB" id="A0A154V3D3"/>
<comment type="caution">
    <text evidence="3">The sequence shown here is derived from an EMBL/GenBank/DDBJ whole genome shotgun (WGS) entry which is preliminary data.</text>
</comment>
<dbReference type="RefSeq" id="WP_063070784.1">
    <property type="nucleotide sequence ID" value="NZ_LQXA01000017.1"/>
</dbReference>
<keyword evidence="2" id="KW-0472">Membrane</keyword>
<gene>
    <name evidence="3" type="ORF">AWH51_05565</name>
</gene>
<proteinExistence type="predicted"/>
<reference evidence="3 4" key="1">
    <citation type="submission" date="2016-01" db="EMBL/GenBank/DDBJ databases">
        <title>Draft genome sequence of Clavibacter michiganensis subsp. tessellarius DOAB 609.</title>
        <authorList>
            <person name="Tambong J.T."/>
        </authorList>
    </citation>
    <scope>NUCLEOTIDE SEQUENCE [LARGE SCALE GENOMIC DNA]</scope>
    <source>
        <strain evidence="3 4">DOAB 609</strain>
    </source>
</reference>
<keyword evidence="2" id="KW-0812">Transmembrane</keyword>
<protein>
    <submittedName>
        <fullName evidence="3">Uncharacterized protein</fullName>
    </submittedName>
</protein>
<feature type="transmembrane region" description="Helical" evidence="2">
    <location>
        <begin position="163"/>
        <end position="187"/>
    </location>
</feature>
<feature type="compositionally biased region" description="Basic and acidic residues" evidence="1">
    <location>
        <begin position="36"/>
        <end position="46"/>
    </location>
</feature>
<evidence type="ECO:0000256" key="2">
    <source>
        <dbReference type="SAM" id="Phobius"/>
    </source>
</evidence>
<evidence type="ECO:0000313" key="3">
    <source>
        <dbReference type="EMBL" id="KZC95888.1"/>
    </source>
</evidence>
<feature type="compositionally biased region" description="Basic and acidic residues" evidence="1">
    <location>
        <begin position="65"/>
        <end position="141"/>
    </location>
</feature>
<feature type="transmembrane region" description="Helical" evidence="2">
    <location>
        <begin position="207"/>
        <end position="226"/>
    </location>
</feature>
<dbReference type="OrthoDB" id="5109074at2"/>